<keyword evidence="2" id="KW-1185">Reference proteome</keyword>
<protein>
    <recommendedName>
        <fullName evidence="3">Type VI secretion system amidase effector protein Tae4</fullName>
    </recommendedName>
</protein>
<dbReference type="EMBL" id="RJLM01000033">
    <property type="protein sequence ID" value="RWX52763.1"/>
    <property type="molecule type" value="Genomic_DNA"/>
</dbReference>
<dbReference type="Gene3D" id="3.90.1720.80">
    <property type="match status" value="1"/>
</dbReference>
<dbReference type="AlphaFoldDB" id="A0A3S3R5I1"/>
<evidence type="ECO:0000313" key="2">
    <source>
        <dbReference type="Proteomes" id="UP000287563"/>
    </source>
</evidence>
<proteinExistence type="predicted"/>
<gene>
    <name evidence="1" type="ORF">EDI28_25530</name>
</gene>
<accession>A0A3S3R5I1</accession>
<evidence type="ECO:0000313" key="1">
    <source>
        <dbReference type="EMBL" id="RWX52763.1"/>
    </source>
</evidence>
<name>A0A3S3R5I1_9GAMM</name>
<dbReference type="RefSeq" id="WP_128786632.1">
    <property type="nucleotide sequence ID" value="NZ_JAKJSG010000123.1"/>
</dbReference>
<reference evidence="1 2" key="1">
    <citation type="submission" date="2018-11" db="EMBL/GenBank/DDBJ databases">
        <title>Photobacterium sp. BEI247 sp. nov., a marine bacterium isolated from Yongle Blue Hole in the South China Sea.</title>
        <authorList>
            <person name="Wang X."/>
        </authorList>
    </citation>
    <scope>NUCLEOTIDE SEQUENCE [LARGE SCALE GENOMIC DNA]</scope>
    <source>
        <strain evidence="2">BEI247</strain>
    </source>
</reference>
<organism evidence="1 2">
    <name type="scientific">Photobacterium chitinilyticum</name>
    <dbReference type="NCBI Taxonomy" id="2485123"/>
    <lineage>
        <taxon>Bacteria</taxon>
        <taxon>Pseudomonadati</taxon>
        <taxon>Pseudomonadota</taxon>
        <taxon>Gammaproteobacteria</taxon>
        <taxon>Vibrionales</taxon>
        <taxon>Vibrionaceae</taxon>
        <taxon>Photobacterium</taxon>
    </lineage>
</organism>
<dbReference type="Proteomes" id="UP000287563">
    <property type="component" value="Unassembled WGS sequence"/>
</dbReference>
<dbReference type="OrthoDB" id="1262040at2"/>
<dbReference type="Pfam" id="PF14113">
    <property type="entry name" value="Tae4"/>
    <property type="match status" value="1"/>
</dbReference>
<sequence>MSKFGMIWEAHPSVENFFDDFPCTNESGEKAFENQCAIRLGVALEGAGISTKGFRGVRCWHGHKPGHILRAEELANWLKGPSSPFKQVIEFEASEGFSMIKGKKGIIFFKDYYGPNNQGDHIDLWNGSRLTRYSSWIEFAMRGGRHYSKSTVWFWPVS</sequence>
<comment type="caution">
    <text evidence="1">The sequence shown here is derived from an EMBL/GenBank/DDBJ whole genome shotgun (WGS) entry which is preliminary data.</text>
</comment>
<evidence type="ECO:0008006" key="3">
    <source>
        <dbReference type="Google" id="ProtNLM"/>
    </source>
</evidence>
<dbReference type="InterPro" id="IPR025562">
    <property type="entry name" value="Tae4"/>
</dbReference>